<keyword evidence="1" id="KW-0010">Activator</keyword>
<dbReference type="EMBL" id="JAARYD010000007">
    <property type="protein sequence ID" value="MBC2177825.1"/>
    <property type="molecule type" value="Genomic_DNA"/>
</dbReference>
<dbReference type="SUPFAM" id="SSF46785">
    <property type="entry name" value="Winged helix' DNA-binding domain"/>
    <property type="match status" value="1"/>
</dbReference>
<evidence type="ECO:0000313" key="4">
    <source>
        <dbReference type="EMBL" id="MBC2177825.1"/>
    </source>
</evidence>
<dbReference type="SUPFAM" id="SSF51206">
    <property type="entry name" value="cAMP-binding domain-like"/>
    <property type="match status" value="1"/>
</dbReference>
<sequence length="233" mass="27257">MYDRNELQSLGSFATILRMLKNNPDFSRYCTQHRIAKGHVLHLTGDDRKTSYLVESGYLQYTYKGDFANGYFYFVRPGKFVALPLFKDQVHATADVVARTEVIWWKIDFEFLRQVLLLEDPKNYVILNYTLEIAYHFFMMSQKYLSSAQNKIYFCLIRISETSLQFKENQVELPMFITYDQLATISNVSKGYTANIVTELRKEGILDSSKKPWIITDVARLKSKLGTIDKYQL</sequence>
<reference evidence="4 5" key="1">
    <citation type="submission" date="2020-03" db="EMBL/GenBank/DDBJ databases">
        <title>Soil Listeria distribution.</title>
        <authorList>
            <person name="Liao J."/>
            <person name="Wiedmann M."/>
        </authorList>
    </citation>
    <scope>NUCLEOTIDE SEQUENCE [LARGE SCALE GENOMIC DNA]</scope>
    <source>
        <strain evidence="4 5">FSL L7-0259</strain>
    </source>
</reference>
<organism evidence="4 5">
    <name type="scientific">Listeria booriae</name>
    <dbReference type="NCBI Taxonomy" id="1552123"/>
    <lineage>
        <taxon>Bacteria</taxon>
        <taxon>Bacillati</taxon>
        <taxon>Bacillota</taxon>
        <taxon>Bacilli</taxon>
        <taxon>Bacillales</taxon>
        <taxon>Listeriaceae</taxon>
        <taxon>Listeria</taxon>
    </lineage>
</organism>
<dbReference type="Proteomes" id="UP000541735">
    <property type="component" value="Unassembled WGS sequence"/>
</dbReference>
<dbReference type="Pfam" id="PF00027">
    <property type="entry name" value="cNMP_binding"/>
    <property type="match status" value="1"/>
</dbReference>
<dbReference type="EMBL" id="JAARYD010000007">
    <property type="protein sequence ID" value="MBC2177754.1"/>
    <property type="molecule type" value="Genomic_DNA"/>
</dbReference>
<dbReference type="AlphaFoldDB" id="A0A7X0Z8B6"/>
<dbReference type="InterPro" id="IPR036390">
    <property type="entry name" value="WH_DNA-bd_sf"/>
</dbReference>
<dbReference type="CDD" id="cd00038">
    <property type="entry name" value="CAP_ED"/>
    <property type="match status" value="1"/>
</dbReference>
<evidence type="ECO:0000313" key="3">
    <source>
        <dbReference type="EMBL" id="MBC2177754.1"/>
    </source>
</evidence>
<dbReference type="Gene3D" id="2.60.120.10">
    <property type="entry name" value="Jelly Rolls"/>
    <property type="match status" value="1"/>
</dbReference>
<evidence type="ECO:0000256" key="1">
    <source>
        <dbReference type="ARBA" id="ARBA00023159"/>
    </source>
</evidence>
<accession>A0A7X0Z8B6</accession>
<evidence type="ECO:0000313" key="5">
    <source>
        <dbReference type="Proteomes" id="UP000541735"/>
    </source>
</evidence>
<dbReference type="InterPro" id="IPR018490">
    <property type="entry name" value="cNMP-bd_dom_sf"/>
</dbReference>
<dbReference type="RefSeq" id="WP_185549312.1">
    <property type="nucleotide sequence ID" value="NZ_JAARYD010000007.1"/>
</dbReference>
<name>A0A7X0Z8B6_9LIST</name>
<dbReference type="InterPro" id="IPR036388">
    <property type="entry name" value="WH-like_DNA-bd_sf"/>
</dbReference>
<evidence type="ECO:0000259" key="2">
    <source>
        <dbReference type="PROSITE" id="PS50042"/>
    </source>
</evidence>
<dbReference type="Gene3D" id="1.10.10.10">
    <property type="entry name" value="Winged helix-like DNA-binding domain superfamily/Winged helix DNA-binding domain"/>
    <property type="match status" value="1"/>
</dbReference>
<dbReference type="InterPro" id="IPR000595">
    <property type="entry name" value="cNMP-bd_dom"/>
</dbReference>
<comment type="caution">
    <text evidence="4">The sequence shown here is derived from an EMBL/GenBank/DDBJ whole genome shotgun (WGS) entry which is preliminary data.</text>
</comment>
<protein>
    <submittedName>
        <fullName evidence="4">Crp/Fnr family transcriptional regulator</fullName>
    </submittedName>
</protein>
<gene>
    <name evidence="3" type="ORF">HCB27_14065</name>
    <name evidence="4" type="ORF">HCB27_14430</name>
</gene>
<feature type="domain" description="Cyclic nucleotide-binding" evidence="2">
    <location>
        <begin position="29"/>
        <end position="116"/>
    </location>
</feature>
<proteinExistence type="predicted"/>
<dbReference type="PROSITE" id="PS50042">
    <property type="entry name" value="CNMP_BINDING_3"/>
    <property type="match status" value="1"/>
</dbReference>
<dbReference type="InterPro" id="IPR014710">
    <property type="entry name" value="RmlC-like_jellyroll"/>
</dbReference>